<dbReference type="AlphaFoldDB" id="A0AAW2JUV0"/>
<comment type="caution">
    <text evidence="1">The sequence shown here is derived from an EMBL/GenBank/DDBJ whole genome shotgun (WGS) entry which is preliminary data.</text>
</comment>
<evidence type="ECO:0000313" key="1">
    <source>
        <dbReference type="EMBL" id="KAL0297883.1"/>
    </source>
</evidence>
<proteinExistence type="predicted"/>
<protein>
    <submittedName>
        <fullName evidence="1">Uncharacterized protein</fullName>
    </submittedName>
</protein>
<reference evidence="1" key="1">
    <citation type="submission" date="2020-06" db="EMBL/GenBank/DDBJ databases">
        <authorList>
            <person name="Li T."/>
            <person name="Hu X."/>
            <person name="Zhang T."/>
            <person name="Song X."/>
            <person name="Zhang H."/>
            <person name="Dai N."/>
            <person name="Sheng W."/>
            <person name="Hou X."/>
            <person name="Wei L."/>
        </authorList>
    </citation>
    <scope>NUCLEOTIDE SEQUENCE</scope>
    <source>
        <strain evidence="1">G01</strain>
        <tissue evidence="1">Leaf</tissue>
    </source>
</reference>
<dbReference type="EMBL" id="JACGWK010000549">
    <property type="protein sequence ID" value="KAL0297883.1"/>
    <property type="molecule type" value="Genomic_DNA"/>
</dbReference>
<reference evidence="1" key="2">
    <citation type="journal article" date="2024" name="Plant">
        <title>Genomic evolution and insights into agronomic trait innovations of Sesamum species.</title>
        <authorList>
            <person name="Miao H."/>
            <person name="Wang L."/>
            <person name="Qu L."/>
            <person name="Liu H."/>
            <person name="Sun Y."/>
            <person name="Le M."/>
            <person name="Wang Q."/>
            <person name="Wei S."/>
            <person name="Zheng Y."/>
            <person name="Lin W."/>
            <person name="Duan Y."/>
            <person name="Cao H."/>
            <person name="Xiong S."/>
            <person name="Wang X."/>
            <person name="Wei L."/>
            <person name="Li C."/>
            <person name="Ma Q."/>
            <person name="Ju M."/>
            <person name="Zhao R."/>
            <person name="Li G."/>
            <person name="Mu C."/>
            <person name="Tian Q."/>
            <person name="Mei H."/>
            <person name="Zhang T."/>
            <person name="Gao T."/>
            <person name="Zhang H."/>
        </authorList>
    </citation>
    <scope>NUCLEOTIDE SEQUENCE</scope>
    <source>
        <strain evidence="1">G01</strain>
    </source>
</reference>
<organism evidence="1">
    <name type="scientific">Sesamum angustifolium</name>
    <dbReference type="NCBI Taxonomy" id="2727405"/>
    <lineage>
        <taxon>Eukaryota</taxon>
        <taxon>Viridiplantae</taxon>
        <taxon>Streptophyta</taxon>
        <taxon>Embryophyta</taxon>
        <taxon>Tracheophyta</taxon>
        <taxon>Spermatophyta</taxon>
        <taxon>Magnoliopsida</taxon>
        <taxon>eudicotyledons</taxon>
        <taxon>Gunneridae</taxon>
        <taxon>Pentapetalae</taxon>
        <taxon>asterids</taxon>
        <taxon>lamiids</taxon>
        <taxon>Lamiales</taxon>
        <taxon>Pedaliaceae</taxon>
        <taxon>Sesamum</taxon>
    </lineage>
</organism>
<name>A0AAW2JUV0_9LAMI</name>
<sequence>MLTAGFSEAASNFMNGKRILDKACPREYQELLINEVLDPMFQIVAVVRVMTNSAGMKLTPRVVPSW</sequence>
<gene>
    <name evidence="1" type="ORF">Sangu_3174000</name>
</gene>
<accession>A0AAW2JUV0</accession>